<keyword evidence="4" id="KW-1185">Reference proteome</keyword>
<evidence type="ECO:0000313" key="3">
    <source>
        <dbReference type="EMBL" id="KEZ87508.1"/>
    </source>
</evidence>
<dbReference type="RefSeq" id="WP_035131041.1">
    <property type="nucleotide sequence ID" value="NZ_JPMD01000011.1"/>
</dbReference>
<keyword evidence="1" id="KW-0732">Signal</keyword>
<evidence type="ECO:0000256" key="1">
    <source>
        <dbReference type="ARBA" id="ARBA00022729"/>
    </source>
</evidence>
<gene>
    <name evidence="3" type="ORF">IO99_05375</name>
</gene>
<accession>A0A084JEX4</accession>
<keyword evidence="2" id="KW-0812">Transmembrane</keyword>
<dbReference type="Proteomes" id="UP000028542">
    <property type="component" value="Unassembled WGS sequence"/>
</dbReference>
<keyword evidence="2" id="KW-0472">Membrane</keyword>
<dbReference type="STRING" id="318464.IO99_05375"/>
<sequence length="222" mass="25596">MRGKVIYKIIIAAMFICSVYILIVKGMPIPGKNVWNNEEIVEEDGDNGEEEERKEESELRLYQIGEEVTFGSYTYKVNSAMESKEKGNFPAPTDYSKRYTFDESGNITGDDSYVVVNLTIVNNTKEIKELYLNSMALVVYKNNTTTECDYSECVSSSKLEGYGRKDYFRTDFEPSVEYTYDLVFIIPDQSLKTKRGRLVISRQDPSTRKEDEDKTRLVEVNF</sequence>
<dbReference type="eggNOG" id="ENOG502ZMA3">
    <property type="taxonomic scope" value="Bacteria"/>
</dbReference>
<evidence type="ECO:0000256" key="2">
    <source>
        <dbReference type="SAM" id="Phobius"/>
    </source>
</evidence>
<evidence type="ECO:0000313" key="4">
    <source>
        <dbReference type="Proteomes" id="UP000028542"/>
    </source>
</evidence>
<dbReference type="AlphaFoldDB" id="A0A084JEX4"/>
<proteinExistence type="predicted"/>
<name>A0A084JEX4_9CLOT</name>
<keyword evidence="2" id="KW-1133">Transmembrane helix</keyword>
<dbReference type="EMBL" id="JPMD01000011">
    <property type="protein sequence ID" value="KEZ87508.1"/>
    <property type="molecule type" value="Genomic_DNA"/>
</dbReference>
<feature type="transmembrane region" description="Helical" evidence="2">
    <location>
        <begin position="6"/>
        <end position="23"/>
    </location>
</feature>
<reference evidence="3 4" key="1">
    <citation type="submission" date="2014-07" db="EMBL/GenBank/DDBJ databases">
        <title>Draft genome of Clostridium sulfidigenes 113A isolated from sediments associated with methane hydrate from Krishna Godavari basin.</title>
        <authorList>
            <person name="Honkalas V.S."/>
            <person name="Dabir A.P."/>
            <person name="Arora P."/>
            <person name="Dhakephalkar P.K."/>
        </authorList>
    </citation>
    <scope>NUCLEOTIDE SEQUENCE [LARGE SCALE GENOMIC DNA]</scope>
    <source>
        <strain evidence="3 4">113A</strain>
    </source>
</reference>
<organism evidence="3 4">
    <name type="scientific">Clostridium sulfidigenes</name>
    <dbReference type="NCBI Taxonomy" id="318464"/>
    <lineage>
        <taxon>Bacteria</taxon>
        <taxon>Bacillati</taxon>
        <taxon>Bacillota</taxon>
        <taxon>Clostridia</taxon>
        <taxon>Eubacteriales</taxon>
        <taxon>Clostridiaceae</taxon>
        <taxon>Clostridium</taxon>
    </lineage>
</organism>
<dbReference type="Gene3D" id="2.60.40.1240">
    <property type="match status" value="1"/>
</dbReference>
<dbReference type="InterPro" id="IPR029050">
    <property type="entry name" value="Immunoprotect_excell_Ig-like"/>
</dbReference>
<protein>
    <submittedName>
        <fullName evidence="3">Uncharacterized protein</fullName>
    </submittedName>
</protein>
<comment type="caution">
    <text evidence="3">The sequence shown here is derived from an EMBL/GenBank/DDBJ whole genome shotgun (WGS) entry which is preliminary data.</text>
</comment>